<keyword evidence="4" id="KW-0902">Two-component regulatory system</keyword>
<keyword evidence="2" id="KW-0963">Cytoplasm</keyword>
<dbReference type="Pfam" id="PF12833">
    <property type="entry name" value="HTH_18"/>
    <property type="match status" value="1"/>
</dbReference>
<dbReference type="GO" id="GO:0043565">
    <property type="term" value="F:sequence-specific DNA binding"/>
    <property type="evidence" value="ECO:0007669"/>
    <property type="project" value="InterPro"/>
</dbReference>
<dbReference type="PANTHER" id="PTHR42713:SF3">
    <property type="entry name" value="TRANSCRIPTIONAL REGULATORY PROTEIN HPTR"/>
    <property type="match status" value="1"/>
</dbReference>
<feature type="domain" description="HTH araC/xylS-type" evidence="10">
    <location>
        <begin position="299"/>
        <end position="398"/>
    </location>
</feature>
<accession>A0A917FNY0</accession>
<keyword evidence="7" id="KW-0804">Transcription</keyword>
<keyword evidence="5" id="KW-0805">Transcription regulation</keyword>
<keyword evidence="9" id="KW-0175">Coiled coil</keyword>
<dbReference type="Gene3D" id="1.10.10.60">
    <property type="entry name" value="Homeodomain-like"/>
    <property type="match status" value="2"/>
</dbReference>
<evidence type="ECO:0000256" key="6">
    <source>
        <dbReference type="ARBA" id="ARBA00023125"/>
    </source>
</evidence>
<evidence type="ECO:0000256" key="1">
    <source>
        <dbReference type="ARBA" id="ARBA00004496"/>
    </source>
</evidence>
<dbReference type="SUPFAM" id="SSF52172">
    <property type="entry name" value="CheY-like"/>
    <property type="match status" value="1"/>
</dbReference>
<dbReference type="PROSITE" id="PS50110">
    <property type="entry name" value="RESPONSE_REGULATORY"/>
    <property type="match status" value="1"/>
</dbReference>
<protein>
    <recommendedName>
        <fullName evidence="14">DNA-binding response regulator</fullName>
    </recommendedName>
</protein>
<reference evidence="12" key="1">
    <citation type="journal article" date="2014" name="Int. J. Syst. Evol. Microbiol.">
        <title>Complete genome sequence of Corynebacterium casei LMG S-19264T (=DSM 44701T), isolated from a smear-ripened cheese.</title>
        <authorList>
            <consortium name="US DOE Joint Genome Institute (JGI-PGF)"/>
            <person name="Walter F."/>
            <person name="Albersmeier A."/>
            <person name="Kalinowski J."/>
            <person name="Ruckert C."/>
        </authorList>
    </citation>
    <scope>NUCLEOTIDE SEQUENCE</scope>
    <source>
        <strain evidence="12">CGMCC 1.12987</strain>
    </source>
</reference>
<name>A0A917FNY0_9BACL</name>
<evidence type="ECO:0000256" key="2">
    <source>
        <dbReference type="ARBA" id="ARBA00022490"/>
    </source>
</evidence>
<dbReference type="InterPro" id="IPR001789">
    <property type="entry name" value="Sig_transdc_resp-reg_receiver"/>
</dbReference>
<evidence type="ECO:0000256" key="8">
    <source>
        <dbReference type="PROSITE-ProRule" id="PRU00169"/>
    </source>
</evidence>
<dbReference type="GO" id="GO:0000160">
    <property type="term" value="P:phosphorelay signal transduction system"/>
    <property type="evidence" value="ECO:0007669"/>
    <property type="project" value="UniProtKB-KW"/>
</dbReference>
<feature type="modified residue" description="4-aspartylphosphate" evidence="8">
    <location>
        <position position="58"/>
    </location>
</feature>
<keyword evidence="3 8" id="KW-0597">Phosphoprotein</keyword>
<dbReference type="InterPro" id="IPR011006">
    <property type="entry name" value="CheY-like_superfamily"/>
</dbReference>
<evidence type="ECO:0000256" key="3">
    <source>
        <dbReference type="ARBA" id="ARBA00022553"/>
    </source>
</evidence>
<dbReference type="CDD" id="cd17536">
    <property type="entry name" value="REC_YesN-like"/>
    <property type="match status" value="1"/>
</dbReference>
<keyword evidence="6" id="KW-0238">DNA-binding</keyword>
<evidence type="ECO:0000313" key="12">
    <source>
        <dbReference type="EMBL" id="GGF94985.1"/>
    </source>
</evidence>
<evidence type="ECO:0008006" key="14">
    <source>
        <dbReference type="Google" id="ProtNLM"/>
    </source>
</evidence>
<gene>
    <name evidence="12" type="ORF">GCM10010916_10490</name>
</gene>
<dbReference type="AlphaFoldDB" id="A0A917FNY0"/>
<dbReference type="Proteomes" id="UP000644756">
    <property type="component" value="Unassembled WGS sequence"/>
</dbReference>
<dbReference type="PROSITE" id="PS01124">
    <property type="entry name" value="HTH_ARAC_FAMILY_2"/>
    <property type="match status" value="1"/>
</dbReference>
<comment type="caution">
    <text evidence="12">The sequence shown here is derived from an EMBL/GenBank/DDBJ whole genome shotgun (WGS) entry which is preliminary data.</text>
</comment>
<sequence length="408" mass="47028">MEQAWKVLIADDESIIREGIREAVDWSSLQMEVAAEAEDGEEALELALLHRVHIMLVDLNMPIMNGITLIKHIREKHADCKIIIITGHDEFTYAQEAIRLSVDDYILKPARPDQLVKVLENARRDLELMEQKNEHLRMASQQINKNFPLLRERFCHEWLGGDLTREEITEQLQFLQLPVSCPKLCGVIRWPELIVNQPLMKESDRQLLLYAIENIVSEWLEPYQKVMFRDHSGLIVLIAWEGIPESVLKEIERSVQTYLKIAVYLHFEPVEDGVTAVPAAYRRCKTNVYREAHISPMVRRARQYIRDHFTNPEMTLELVAQSLQVSPVYLSRVLKQELGISFVSLLTQLRIQRAIQLLNTTTMQIQEIAEAVGYDTQHYFSTAFKKVTGASPNQYRKGAAFTEDGGVP</sequence>
<dbReference type="GO" id="GO:0005737">
    <property type="term" value="C:cytoplasm"/>
    <property type="evidence" value="ECO:0007669"/>
    <property type="project" value="UniProtKB-SubCell"/>
</dbReference>
<dbReference type="PRINTS" id="PR00032">
    <property type="entry name" value="HTHARAC"/>
</dbReference>
<reference evidence="12" key="2">
    <citation type="submission" date="2020-09" db="EMBL/GenBank/DDBJ databases">
        <authorList>
            <person name="Sun Q."/>
            <person name="Zhou Y."/>
        </authorList>
    </citation>
    <scope>NUCLEOTIDE SEQUENCE</scope>
    <source>
        <strain evidence="12">CGMCC 1.12987</strain>
    </source>
</reference>
<comment type="subcellular location">
    <subcellularLocation>
        <location evidence="1">Cytoplasm</location>
    </subcellularLocation>
</comment>
<dbReference type="SMART" id="SM00448">
    <property type="entry name" value="REC"/>
    <property type="match status" value="1"/>
</dbReference>
<dbReference type="EMBL" id="BMGR01000003">
    <property type="protein sequence ID" value="GGF94985.1"/>
    <property type="molecule type" value="Genomic_DNA"/>
</dbReference>
<evidence type="ECO:0000313" key="13">
    <source>
        <dbReference type="Proteomes" id="UP000644756"/>
    </source>
</evidence>
<dbReference type="InterPro" id="IPR018062">
    <property type="entry name" value="HTH_AraC-typ_CS"/>
</dbReference>
<dbReference type="Pfam" id="PF00072">
    <property type="entry name" value="Response_reg"/>
    <property type="match status" value="1"/>
</dbReference>
<dbReference type="SUPFAM" id="SSF46689">
    <property type="entry name" value="Homeodomain-like"/>
    <property type="match status" value="1"/>
</dbReference>
<evidence type="ECO:0000256" key="5">
    <source>
        <dbReference type="ARBA" id="ARBA00023015"/>
    </source>
</evidence>
<dbReference type="GO" id="GO:0003700">
    <property type="term" value="F:DNA-binding transcription factor activity"/>
    <property type="evidence" value="ECO:0007669"/>
    <property type="project" value="InterPro"/>
</dbReference>
<dbReference type="PANTHER" id="PTHR42713">
    <property type="entry name" value="HISTIDINE KINASE-RELATED"/>
    <property type="match status" value="1"/>
</dbReference>
<evidence type="ECO:0000256" key="4">
    <source>
        <dbReference type="ARBA" id="ARBA00023012"/>
    </source>
</evidence>
<organism evidence="12 13">
    <name type="scientific">Paenibacillus abyssi</name>
    <dbReference type="NCBI Taxonomy" id="1340531"/>
    <lineage>
        <taxon>Bacteria</taxon>
        <taxon>Bacillati</taxon>
        <taxon>Bacillota</taxon>
        <taxon>Bacilli</taxon>
        <taxon>Bacillales</taxon>
        <taxon>Paenibacillaceae</taxon>
        <taxon>Paenibacillus</taxon>
    </lineage>
</organism>
<dbReference type="Gene3D" id="3.40.50.2300">
    <property type="match status" value="1"/>
</dbReference>
<dbReference type="RefSeq" id="WP_188529700.1">
    <property type="nucleotide sequence ID" value="NZ_BMGR01000003.1"/>
</dbReference>
<feature type="coiled-coil region" evidence="9">
    <location>
        <begin position="119"/>
        <end position="146"/>
    </location>
</feature>
<proteinExistence type="predicted"/>
<evidence type="ECO:0000259" key="10">
    <source>
        <dbReference type="PROSITE" id="PS01124"/>
    </source>
</evidence>
<keyword evidence="13" id="KW-1185">Reference proteome</keyword>
<dbReference type="InterPro" id="IPR018060">
    <property type="entry name" value="HTH_AraC"/>
</dbReference>
<dbReference type="InterPro" id="IPR020449">
    <property type="entry name" value="Tscrpt_reg_AraC-type_HTH"/>
</dbReference>
<dbReference type="SMART" id="SM00342">
    <property type="entry name" value="HTH_ARAC"/>
    <property type="match status" value="1"/>
</dbReference>
<evidence type="ECO:0000256" key="7">
    <source>
        <dbReference type="ARBA" id="ARBA00023163"/>
    </source>
</evidence>
<dbReference type="InterPro" id="IPR009057">
    <property type="entry name" value="Homeodomain-like_sf"/>
</dbReference>
<feature type="domain" description="Response regulatory" evidence="11">
    <location>
        <begin position="6"/>
        <end position="123"/>
    </location>
</feature>
<dbReference type="InterPro" id="IPR051552">
    <property type="entry name" value="HptR"/>
</dbReference>
<evidence type="ECO:0000256" key="9">
    <source>
        <dbReference type="SAM" id="Coils"/>
    </source>
</evidence>
<dbReference type="PROSITE" id="PS00041">
    <property type="entry name" value="HTH_ARAC_FAMILY_1"/>
    <property type="match status" value="1"/>
</dbReference>
<evidence type="ECO:0000259" key="11">
    <source>
        <dbReference type="PROSITE" id="PS50110"/>
    </source>
</evidence>